<dbReference type="EMBL" id="BQNB010016157">
    <property type="protein sequence ID" value="GJT48474.1"/>
    <property type="molecule type" value="Genomic_DNA"/>
</dbReference>
<feature type="domain" description="Reverse transcriptase RNase H-like" evidence="9">
    <location>
        <begin position="295"/>
        <end position="344"/>
    </location>
</feature>
<protein>
    <submittedName>
        <fullName evidence="11">Reverse transcriptase domain-containing protein</fullName>
    </submittedName>
</protein>
<dbReference type="PANTHER" id="PTHR37984:SF5">
    <property type="entry name" value="PROTEIN NYNRIN-LIKE"/>
    <property type="match status" value="1"/>
</dbReference>
<evidence type="ECO:0000259" key="9">
    <source>
        <dbReference type="Pfam" id="PF17917"/>
    </source>
</evidence>
<gene>
    <name evidence="11" type="ORF">Tco_0974631</name>
</gene>
<evidence type="ECO:0000313" key="12">
    <source>
        <dbReference type="Proteomes" id="UP001151760"/>
    </source>
</evidence>
<dbReference type="InterPro" id="IPR041577">
    <property type="entry name" value="RT_RNaseH_2"/>
</dbReference>
<evidence type="ECO:0000256" key="7">
    <source>
        <dbReference type="ARBA" id="ARBA00023268"/>
    </source>
</evidence>
<keyword evidence="12" id="KW-1185">Reference proteome</keyword>
<evidence type="ECO:0000256" key="3">
    <source>
        <dbReference type="ARBA" id="ARBA00022722"/>
    </source>
</evidence>
<dbReference type="CDD" id="cd01647">
    <property type="entry name" value="RT_LTR"/>
    <property type="match status" value="1"/>
</dbReference>
<dbReference type="InterPro" id="IPR041373">
    <property type="entry name" value="RT_RNaseH"/>
</dbReference>
<feature type="domain" description="Reverse transcriptase" evidence="8">
    <location>
        <begin position="80"/>
        <end position="187"/>
    </location>
</feature>
<evidence type="ECO:0000256" key="2">
    <source>
        <dbReference type="ARBA" id="ARBA00022695"/>
    </source>
</evidence>
<evidence type="ECO:0000256" key="6">
    <source>
        <dbReference type="ARBA" id="ARBA00022918"/>
    </source>
</evidence>
<proteinExistence type="predicted"/>
<keyword evidence="1" id="KW-0808">Transferase</keyword>
<evidence type="ECO:0000256" key="1">
    <source>
        <dbReference type="ARBA" id="ARBA00022679"/>
    </source>
</evidence>
<organism evidence="11 12">
    <name type="scientific">Tanacetum coccineum</name>
    <dbReference type="NCBI Taxonomy" id="301880"/>
    <lineage>
        <taxon>Eukaryota</taxon>
        <taxon>Viridiplantae</taxon>
        <taxon>Streptophyta</taxon>
        <taxon>Embryophyta</taxon>
        <taxon>Tracheophyta</taxon>
        <taxon>Spermatophyta</taxon>
        <taxon>Magnoliopsida</taxon>
        <taxon>eudicotyledons</taxon>
        <taxon>Gunneridae</taxon>
        <taxon>Pentapetalae</taxon>
        <taxon>asterids</taxon>
        <taxon>campanulids</taxon>
        <taxon>Asterales</taxon>
        <taxon>Asteraceae</taxon>
        <taxon>Asteroideae</taxon>
        <taxon>Anthemideae</taxon>
        <taxon>Anthemidinae</taxon>
        <taxon>Tanacetum</taxon>
    </lineage>
</organism>
<reference evidence="11" key="1">
    <citation type="journal article" date="2022" name="Int. J. Mol. Sci.">
        <title>Draft Genome of Tanacetum Coccineum: Genomic Comparison of Closely Related Tanacetum-Family Plants.</title>
        <authorList>
            <person name="Yamashiro T."/>
            <person name="Shiraishi A."/>
            <person name="Nakayama K."/>
            <person name="Satake H."/>
        </authorList>
    </citation>
    <scope>NUCLEOTIDE SEQUENCE</scope>
</reference>
<accession>A0ABQ5EC54</accession>
<dbReference type="Pfam" id="PF00078">
    <property type="entry name" value="RVT_1"/>
    <property type="match status" value="1"/>
</dbReference>
<dbReference type="PANTHER" id="PTHR37984">
    <property type="entry name" value="PROTEIN CBG26694"/>
    <property type="match status" value="1"/>
</dbReference>
<dbReference type="Pfam" id="PF17919">
    <property type="entry name" value="RT_RNaseH_2"/>
    <property type="match status" value="1"/>
</dbReference>
<dbReference type="InterPro" id="IPR043128">
    <property type="entry name" value="Rev_trsase/Diguanyl_cyclase"/>
</dbReference>
<evidence type="ECO:0000259" key="10">
    <source>
        <dbReference type="Pfam" id="PF17919"/>
    </source>
</evidence>
<evidence type="ECO:0000256" key="4">
    <source>
        <dbReference type="ARBA" id="ARBA00022759"/>
    </source>
</evidence>
<dbReference type="Proteomes" id="UP001151760">
    <property type="component" value="Unassembled WGS sequence"/>
</dbReference>
<dbReference type="InterPro" id="IPR000477">
    <property type="entry name" value="RT_dom"/>
</dbReference>
<evidence type="ECO:0000259" key="8">
    <source>
        <dbReference type="Pfam" id="PF00078"/>
    </source>
</evidence>
<keyword evidence="4" id="KW-0255">Endonuclease</keyword>
<sequence>MTKNLKEHGLFSSVQQRTNHKDFQNCLFACFLSQEEPKKVIQALKDPSWIEAMQDELLQFKLQKVWTLVDLPNGKRAIVRSGYHQLRVRDEDIPKNAFRTWYEHYEFHVMPFGLTNAPAVFMDLINRVCKPYLDKFMIVFIDNILIYSHNKEEHADHLRIILELLKKEKLYGKFSKCDFWISIVQFLRHVFDSRGIHVDPTKIEAVKNWASPTTPTEVRQFLGLVGYYRRFIKGFSKIAKSLTELTQKNKKYIWGENQESAFQLLKQKLCEAPIITLPKGNDDFIIYCDASLQGAVVFALKIWRHYLYGTKCTVFTDHKSLQHILDQKELNMRQRRWLELLADYDCKIRYHPGKANVVADALSRKERIKPLRDRALVMTLHPKLPSQILKAQAEAIKPENL</sequence>
<keyword evidence="2" id="KW-0548">Nucleotidyltransferase</keyword>
<dbReference type="GO" id="GO:0003964">
    <property type="term" value="F:RNA-directed DNA polymerase activity"/>
    <property type="evidence" value="ECO:0007669"/>
    <property type="project" value="UniProtKB-KW"/>
</dbReference>
<dbReference type="InterPro" id="IPR050951">
    <property type="entry name" value="Retrovirus_Pol_polyprotein"/>
</dbReference>
<dbReference type="CDD" id="cd09274">
    <property type="entry name" value="RNase_HI_RT_Ty3"/>
    <property type="match status" value="1"/>
</dbReference>
<keyword evidence="5" id="KW-0378">Hydrolase</keyword>
<dbReference type="SUPFAM" id="SSF56672">
    <property type="entry name" value="DNA/RNA polymerases"/>
    <property type="match status" value="1"/>
</dbReference>
<feature type="domain" description="Reverse transcriptase/retrotransposon-derived protein RNase H-like" evidence="10">
    <location>
        <begin position="254"/>
        <end position="293"/>
    </location>
</feature>
<dbReference type="Gene3D" id="3.10.10.10">
    <property type="entry name" value="HIV Type 1 Reverse Transcriptase, subunit A, domain 1"/>
    <property type="match status" value="1"/>
</dbReference>
<keyword evidence="6 11" id="KW-0695">RNA-directed DNA polymerase</keyword>
<dbReference type="InterPro" id="IPR043502">
    <property type="entry name" value="DNA/RNA_pol_sf"/>
</dbReference>
<comment type="caution">
    <text evidence="11">The sequence shown here is derived from an EMBL/GenBank/DDBJ whole genome shotgun (WGS) entry which is preliminary data.</text>
</comment>
<evidence type="ECO:0000256" key="5">
    <source>
        <dbReference type="ARBA" id="ARBA00022801"/>
    </source>
</evidence>
<keyword evidence="3" id="KW-0540">Nuclease</keyword>
<dbReference type="Gene3D" id="3.30.70.270">
    <property type="match status" value="2"/>
</dbReference>
<evidence type="ECO:0000313" key="11">
    <source>
        <dbReference type="EMBL" id="GJT48474.1"/>
    </source>
</evidence>
<dbReference type="Pfam" id="PF17917">
    <property type="entry name" value="RT_RNaseH"/>
    <property type="match status" value="1"/>
</dbReference>
<name>A0ABQ5EC54_9ASTR</name>
<keyword evidence="7" id="KW-0511">Multifunctional enzyme</keyword>
<reference evidence="11" key="2">
    <citation type="submission" date="2022-01" db="EMBL/GenBank/DDBJ databases">
        <authorList>
            <person name="Yamashiro T."/>
            <person name="Shiraishi A."/>
            <person name="Satake H."/>
            <person name="Nakayama K."/>
        </authorList>
    </citation>
    <scope>NUCLEOTIDE SEQUENCE</scope>
</reference>